<evidence type="ECO:0008006" key="3">
    <source>
        <dbReference type="Google" id="ProtNLM"/>
    </source>
</evidence>
<dbReference type="InterPro" id="IPR036452">
    <property type="entry name" value="Ribo_hydro-like"/>
</dbReference>
<keyword evidence="2" id="KW-1185">Reference proteome</keyword>
<reference evidence="2" key="1">
    <citation type="journal article" date="2019" name="Int. J. Syst. Evol. Microbiol.">
        <title>The Global Catalogue of Microorganisms (GCM) 10K type strain sequencing project: providing services to taxonomists for standard genome sequencing and annotation.</title>
        <authorList>
            <consortium name="The Broad Institute Genomics Platform"/>
            <consortium name="The Broad Institute Genome Sequencing Center for Infectious Disease"/>
            <person name="Wu L."/>
            <person name="Ma J."/>
        </authorList>
    </citation>
    <scope>NUCLEOTIDE SEQUENCE [LARGE SCALE GENOMIC DNA]</scope>
    <source>
        <strain evidence="2">JCM 13022</strain>
    </source>
</reference>
<comment type="caution">
    <text evidence="1">The sequence shown here is derived from an EMBL/GenBank/DDBJ whole genome shotgun (WGS) entry which is preliminary data.</text>
</comment>
<proteinExistence type="predicted"/>
<evidence type="ECO:0000313" key="1">
    <source>
        <dbReference type="EMBL" id="GAA1207999.1"/>
    </source>
</evidence>
<dbReference type="SUPFAM" id="SSF53590">
    <property type="entry name" value="Nucleoside hydrolase"/>
    <property type="match status" value="1"/>
</dbReference>
<dbReference type="Proteomes" id="UP001500467">
    <property type="component" value="Unassembled WGS sequence"/>
</dbReference>
<dbReference type="EMBL" id="BAAALM010000008">
    <property type="protein sequence ID" value="GAA1207999.1"/>
    <property type="molecule type" value="Genomic_DNA"/>
</dbReference>
<gene>
    <name evidence="1" type="ORF">GCM10009675_29600</name>
</gene>
<accession>A0ABP4G316</accession>
<organism evidence="1 2">
    <name type="scientific">Prauserella alba</name>
    <dbReference type="NCBI Taxonomy" id="176898"/>
    <lineage>
        <taxon>Bacteria</taxon>
        <taxon>Bacillati</taxon>
        <taxon>Actinomycetota</taxon>
        <taxon>Actinomycetes</taxon>
        <taxon>Pseudonocardiales</taxon>
        <taxon>Pseudonocardiaceae</taxon>
        <taxon>Prauserella</taxon>
    </lineage>
</organism>
<dbReference type="Gene3D" id="3.90.245.10">
    <property type="entry name" value="Ribonucleoside hydrolase-like"/>
    <property type="match status" value="1"/>
</dbReference>
<name>A0ABP4G316_9PSEU</name>
<sequence length="59" mass="6191">MVRTSPLPVTVETVGTTTVGRTVIDTRPGAPEPANAHVALDANAEVLSGLLRDTFARTF</sequence>
<protein>
    <recommendedName>
        <fullName evidence="3">Inosine-uridine preferring nucleoside hydrolase</fullName>
    </recommendedName>
</protein>
<evidence type="ECO:0000313" key="2">
    <source>
        <dbReference type="Proteomes" id="UP001500467"/>
    </source>
</evidence>